<accession>A0A6S6R041</accession>
<dbReference type="PANTHER" id="PTHR47893">
    <property type="entry name" value="REGULATORY PROTEIN PCHR"/>
    <property type="match status" value="1"/>
</dbReference>
<reference evidence="4 5" key="1">
    <citation type="journal article" date="2016" name="Int. J. Syst. Evol. Microbiol.">
        <title>Descriptions of Anaerotaenia torta gen. nov., sp. nov. and Anaerocolumna cellulosilytica gen. nov., sp. nov. isolated from a methanogenic reactor of cattle waste.</title>
        <authorList>
            <person name="Uek A."/>
            <person name="Ohtaki Y."/>
            <person name="Kaku N."/>
            <person name="Ueki K."/>
        </authorList>
    </citation>
    <scope>NUCLEOTIDE SEQUENCE [LARGE SCALE GENOMIC DNA]</scope>
    <source>
        <strain evidence="4 5">SN021</strain>
    </source>
</reference>
<dbReference type="InterPro" id="IPR020449">
    <property type="entry name" value="Tscrpt_reg_AraC-type_HTH"/>
</dbReference>
<dbReference type="EMBL" id="AP023367">
    <property type="protein sequence ID" value="BCJ96793.1"/>
    <property type="molecule type" value="Genomic_DNA"/>
</dbReference>
<dbReference type="PROSITE" id="PS01124">
    <property type="entry name" value="HTH_ARAC_FAMILY_2"/>
    <property type="match status" value="1"/>
</dbReference>
<organism evidence="4 5">
    <name type="scientific">Anaerocolumna cellulosilytica</name>
    <dbReference type="NCBI Taxonomy" id="433286"/>
    <lineage>
        <taxon>Bacteria</taxon>
        <taxon>Bacillati</taxon>
        <taxon>Bacillota</taxon>
        <taxon>Clostridia</taxon>
        <taxon>Lachnospirales</taxon>
        <taxon>Lachnospiraceae</taxon>
        <taxon>Anaerocolumna</taxon>
    </lineage>
</organism>
<dbReference type="RefSeq" id="WP_184092218.1">
    <property type="nucleotide sequence ID" value="NZ_AP023367.1"/>
</dbReference>
<dbReference type="AlphaFoldDB" id="A0A6S6R041"/>
<dbReference type="PRINTS" id="PR00032">
    <property type="entry name" value="HTHARAC"/>
</dbReference>
<evidence type="ECO:0000256" key="1">
    <source>
        <dbReference type="ARBA" id="ARBA00023015"/>
    </source>
</evidence>
<evidence type="ECO:0000313" key="4">
    <source>
        <dbReference type="EMBL" id="BCJ96793.1"/>
    </source>
</evidence>
<dbReference type="SMART" id="SM00342">
    <property type="entry name" value="HTH_ARAC"/>
    <property type="match status" value="1"/>
</dbReference>
<dbReference type="InterPro" id="IPR053142">
    <property type="entry name" value="PchR_regulatory_protein"/>
</dbReference>
<dbReference type="InterPro" id="IPR009057">
    <property type="entry name" value="Homeodomain-like_sf"/>
</dbReference>
<dbReference type="KEGG" id="acel:acsn021_43620"/>
<gene>
    <name evidence="4" type="ORF">acsn021_43620</name>
</gene>
<dbReference type="GO" id="GO:0043565">
    <property type="term" value="F:sequence-specific DNA binding"/>
    <property type="evidence" value="ECO:0007669"/>
    <property type="project" value="InterPro"/>
</dbReference>
<keyword evidence="2" id="KW-0238">DNA-binding</keyword>
<name>A0A6S6R041_9FIRM</name>
<dbReference type="Pfam" id="PF12833">
    <property type="entry name" value="HTH_18"/>
    <property type="match status" value="1"/>
</dbReference>
<dbReference type="SUPFAM" id="SSF46689">
    <property type="entry name" value="Homeodomain-like"/>
    <property type="match status" value="1"/>
</dbReference>
<evidence type="ECO:0000313" key="5">
    <source>
        <dbReference type="Proteomes" id="UP000515561"/>
    </source>
</evidence>
<dbReference type="InterPro" id="IPR018060">
    <property type="entry name" value="HTH_AraC"/>
</dbReference>
<dbReference type="GO" id="GO:0003700">
    <property type="term" value="F:DNA-binding transcription factor activity"/>
    <property type="evidence" value="ECO:0007669"/>
    <property type="project" value="InterPro"/>
</dbReference>
<dbReference type="PANTHER" id="PTHR47893:SF1">
    <property type="entry name" value="REGULATORY PROTEIN PCHR"/>
    <property type="match status" value="1"/>
</dbReference>
<sequence>MDEYSKASWRGLAKNYNLKTREYGKGHIYDFPPNWTNGWIAEMHPANGLFVASSWFTPNQDIVHTVNTIKPCMWILCVDNGDIVYTEQGKKATHLKPFNHIIINPQKKFKFTFKKDTHYCFTSVLVYDDFINDFLKDRKDAPKINIEAAREWKSKNYNTPDTMLIMEQIRWSVRNADMPLLGFEGMVLHLLSCITRNYPEIPKRRSARRHYVTWENEQKIYRVKVRLDEDILHPPSIQELCRLADMSESKLRLSFRNIYDKPIYEYIRTESMKRAMQLLGDDHLSIRDIAEMCGYKNAAKFAAAFKDVHGITPSEFRKSFNL</sequence>
<evidence type="ECO:0000256" key="2">
    <source>
        <dbReference type="ARBA" id="ARBA00023125"/>
    </source>
</evidence>
<dbReference type="Gene3D" id="1.10.10.60">
    <property type="entry name" value="Homeodomain-like"/>
    <property type="match status" value="1"/>
</dbReference>
<keyword evidence="3" id="KW-0804">Transcription</keyword>
<dbReference type="Proteomes" id="UP000515561">
    <property type="component" value="Chromosome"/>
</dbReference>
<evidence type="ECO:0000256" key="3">
    <source>
        <dbReference type="ARBA" id="ARBA00023163"/>
    </source>
</evidence>
<protein>
    <submittedName>
        <fullName evidence="4">AraC family transcriptional regulator</fullName>
    </submittedName>
</protein>
<keyword evidence="1" id="KW-0805">Transcription regulation</keyword>
<proteinExistence type="predicted"/>
<keyword evidence="5" id="KW-1185">Reference proteome</keyword>